<gene>
    <name evidence="2" type="ORF">HHI36_012219</name>
</gene>
<comment type="caution">
    <text evidence="2">The sequence shown here is derived from an EMBL/GenBank/DDBJ whole genome shotgun (WGS) entry which is preliminary data.</text>
</comment>
<keyword evidence="3" id="KW-1185">Reference proteome</keyword>
<proteinExistence type="predicted"/>
<feature type="chain" id="PRO_5044744713" description="Protein quiver" evidence="1">
    <location>
        <begin position="21"/>
        <end position="113"/>
    </location>
</feature>
<feature type="signal peptide" evidence="1">
    <location>
        <begin position="1"/>
        <end position="20"/>
    </location>
</feature>
<dbReference type="AlphaFoldDB" id="A0ABD2NDW8"/>
<sequence length="113" mass="12506">MMKNFLPLSAILAYLHMAGALQCYNCVASQNDDMKNCLNIDGTVTVESCTDDYPICFEAGVNHVYENITTYSNQRGCAIKTICNLINQDYKGNVRKCRLCSSDKCNNSTLSGN</sequence>
<dbReference type="SUPFAM" id="SSF57302">
    <property type="entry name" value="Snake toxin-like"/>
    <property type="match status" value="1"/>
</dbReference>
<dbReference type="Proteomes" id="UP001516400">
    <property type="component" value="Unassembled WGS sequence"/>
</dbReference>
<evidence type="ECO:0000313" key="3">
    <source>
        <dbReference type="Proteomes" id="UP001516400"/>
    </source>
</evidence>
<dbReference type="EMBL" id="JABFTP020000103">
    <property type="protein sequence ID" value="KAL3276856.1"/>
    <property type="molecule type" value="Genomic_DNA"/>
</dbReference>
<evidence type="ECO:0000313" key="2">
    <source>
        <dbReference type="EMBL" id="KAL3276856.1"/>
    </source>
</evidence>
<protein>
    <recommendedName>
        <fullName evidence="4">Protein quiver</fullName>
    </recommendedName>
</protein>
<organism evidence="2 3">
    <name type="scientific">Cryptolaemus montrouzieri</name>
    <dbReference type="NCBI Taxonomy" id="559131"/>
    <lineage>
        <taxon>Eukaryota</taxon>
        <taxon>Metazoa</taxon>
        <taxon>Ecdysozoa</taxon>
        <taxon>Arthropoda</taxon>
        <taxon>Hexapoda</taxon>
        <taxon>Insecta</taxon>
        <taxon>Pterygota</taxon>
        <taxon>Neoptera</taxon>
        <taxon>Endopterygota</taxon>
        <taxon>Coleoptera</taxon>
        <taxon>Polyphaga</taxon>
        <taxon>Cucujiformia</taxon>
        <taxon>Coccinelloidea</taxon>
        <taxon>Coccinellidae</taxon>
        <taxon>Scymninae</taxon>
        <taxon>Scymnini</taxon>
        <taxon>Cryptolaemus</taxon>
    </lineage>
</organism>
<dbReference type="InterPro" id="IPR045860">
    <property type="entry name" value="Snake_toxin-like_sf"/>
</dbReference>
<evidence type="ECO:0000256" key="1">
    <source>
        <dbReference type="SAM" id="SignalP"/>
    </source>
</evidence>
<accession>A0ABD2NDW8</accession>
<name>A0ABD2NDW8_9CUCU</name>
<evidence type="ECO:0008006" key="4">
    <source>
        <dbReference type="Google" id="ProtNLM"/>
    </source>
</evidence>
<reference evidence="2 3" key="1">
    <citation type="journal article" date="2021" name="BMC Biol.">
        <title>Horizontally acquired antibacterial genes associated with adaptive radiation of ladybird beetles.</title>
        <authorList>
            <person name="Li H.S."/>
            <person name="Tang X.F."/>
            <person name="Huang Y.H."/>
            <person name="Xu Z.Y."/>
            <person name="Chen M.L."/>
            <person name="Du X.Y."/>
            <person name="Qiu B.Y."/>
            <person name="Chen P.T."/>
            <person name="Zhang W."/>
            <person name="Slipinski A."/>
            <person name="Escalona H.E."/>
            <person name="Waterhouse R.M."/>
            <person name="Zwick A."/>
            <person name="Pang H."/>
        </authorList>
    </citation>
    <scope>NUCLEOTIDE SEQUENCE [LARGE SCALE GENOMIC DNA]</scope>
    <source>
        <strain evidence="2">SYSU2018</strain>
    </source>
</reference>
<keyword evidence="1" id="KW-0732">Signal</keyword>